<sequence>MAFRVIGSIKRLAAPGEMGMAHKSVREALSRETVSVGGDGEMQGACNDGARV</sequence>
<proteinExistence type="predicted"/>
<protein>
    <submittedName>
        <fullName evidence="2">Uncharacterized protein</fullName>
    </submittedName>
</protein>
<dbReference type="Proteomes" id="UP001242288">
    <property type="component" value="Unassembled WGS sequence"/>
</dbReference>
<dbReference type="AlphaFoldDB" id="A0AAP5BER0"/>
<evidence type="ECO:0000313" key="3">
    <source>
        <dbReference type="Proteomes" id="UP001209412"/>
    </source>
</evidence>
<dbReference type="EMBL" id="JAMXWF010000019">
    <property type="protein sequence ID" value="MDQ6409963.1"/>
    <property type="molecule type" value="Genomic_DNA"/>
</dbReference>
<dbReference type="Proteomes" id="UP001209412">
    <property type="component" value="Unassembled WGS sequence"/>
</dbReference>
<dbReference type="EMBL" id="JAPKHW010000019">
    <property type="protein sequence ID" value="MCX4148144.1"/>
    <property type="molecule type" value="Genomic_DNA"/>
</dbReference>
<organism evidence="2 4">
    <name type="scientific">Paraburkholderia madseniana</name>
    <dbReference type="NCBI Taxonomy" id="2599607"/>
    <lineage>
        <taxon>Bacteria</taxon>
        <taxon>Pseudomonadati</taxon>
        <taxon>Pseudomonadota</taxon>
        <taxon>Betaproteobacteria</taxon>
        <taxon>Burkholderiales</taxon>
        <taxon>Burkholderiaceae</taxon>
        <taxon>Paraburkholderia</taxon>
    </lineage>
</organism>
<keyword evidence="3" id="KW-1185">Reference proteome</keyword>
<accession>A0AAP5BER0</accession>
<comment type="caution">
    <text evidence="2">The sequence shown here is derived from an EMBL/GenBank/DDBJ whole genome shotgun (WGS) entry which is preliminary data.</text>
</comment>
<evidence type="ECO:0000313" key="4">
    <source>
        <dbReference type="Proteomes" id="UP001242288"/>
    </source>
</evidence>
<name>A0AAP5BER0_9BURK</name>
<dbReference type="RefSeq" id="WP_266259307.1">
    <property type="nucleotide sequence ID" value="NZ_JAMXWF010000019.1"/>
</dbReference>
<evidence type="ECO:0000313" key="1">
    <source>
        <dbReference type="EMBL" id="MCX4148144.1"/>
    </source>
</evidence>
<gene>
    <name evidence="2" type="ORF">NIE36_22515</name>
    <name evidence="1" type="ORF">OSB80_22590</name>
</gene>
<reference evidence="2" key="1">
    <citation type="submission" date="2022-06" db="EMBL/GenBank/DDBJ databases">
        <title>PHB producers.</title>
        <authorList>
            <person name="Besaury L."/>
        </authorList>
    </citation>
    <scope>NUCLEOTIDE SEQUENCE</scope>
    <source>
        <strain evidence="2 3">SEWS6</strain>
    </source>
</reference>
<evidence type="ECO:0000313" key="2">
    <source>
        <dbReference type="EMBL" id="MDQ6409963.1"/>
    </source>
</evidence>